<dbReference type="AlphaFoldDB" id="A0A9D4V357"/>
<feature type="compositionally biased region" description="Polar residues" evidence="2">
    <location>
        <begin position="479"/>
        <end position="489"/>
    </location>
</feature>
<feature type="region of interest" description="Disordered" evidence="2">
    <location>
        <begin position="467"/>
        <end position="562"/>
    </location>
</feature>
<feature type="compositionally biased region" description="Acidic residues" evidence="2">
    <location>
        <begin position="615"/>
        <end position="626"/>
    </location>
</feature>
<evidence type="ECO:0000313" key="3">
    <source>
        <dbReference type="EMBL" id="KAI5078709.1"/>
    </source>
</evidence>
<evidence type="ECO:0000256" key="2">
    <source>
        <dbReference type="SAM" id="MobiDB-lite"/>
    </source>
</evidence>
<accession>A0A9D4V357</accession>
<feature type="compositionally biased region" description="Polar residues" evidence="2">
    <location>
        <begin position="500"/>
        <end position="513"/>
    </location>
</feature>
<reference evidence="3" key="1">
    <citation type="submission" date="2021-01" db="EMBL/GenBank/DDBJ databases">
        <title>Adiantum capillus-veneris genome.</title>
        <authorList>
            <person name="Fang Y."/>
            <person name="Liao Q."/>
        </authorList>
    </citation>
    <scope>NUCLEOTIDE SEQUENCE</scope>
    <source>
        <strain evidence="3">H3</strain>
        <tissue evidence="3">Leaf</tissue>
    </source>
</reference>
<keyword evidence="1" id="KW-0175">Coiled coil</keyword>
<evidence type="ECO:0000256" key="1">
    <source>
        <dbReference type="SAM" id="Coils"/>
    </source>
</evidence>
<evidence type="ECO:0000313" key="4">
    <source>
        <dbReference type="Proteomes" id="UP000886520"/>
    </source>
</evidence>
<dbReference type="OrthoDB" id="1899721at2759"/>
<feature type="compositionally biased region" description="Basic and acidic residues" evidence="2">
    <location>
        <begin position="599"/>
        <end position="614"/>
    </location>
</feature>
<organism evidence="3 4">
    <name type="scientific">Adiantum capillus-veneris</name>
    <name type="common">Maidenhair fern</name>
    <dbReference type="NCBI Taxonomy" id="13818"/>
    <lineage>
        <taxon>Eukaryota</taxon>
        <taxon>Viridiplantae</taxon>
        <taxon>Streptophyta</taxon>
        <taxon>Embryophyta</taxon>
        <taxon>Tracheophyta</taxon>
        <taxon>Polypodiopsida</taxon>
        <taxon>Polypodiidae</taxon>
        <taxon>Polypodiales</taxon>
        <taxon>Pteridineae</taxon>
        <taxon>Pteridaceae</taxon>
        <taxon>Vittarioideae</taxon>
        <taxon>Adiantum</taxon>
    </lineage>
</organism>
<feature type="region of interest" description="Disordered" evidence="2">
    <location>
        <begin position="599"/>
        <end position="628"/>
    </location>
</feature>
<keyword evidence="4" id="KW-1185">Reference proteome</keyword>
<sequence>MKKPSSMATVISRTCPLCFTMVDPVWYGFHISMCNPKNSQDMGPSTTLRKTESHKSQLVVTTCKEASASLPEACTISLAPESQFVKANNRDENLERSPEVNERALVDLQTVKQALADKVKDLELQLEKLECQLSAEKQAFADKVKCLELKVEELECQLRVSKESERNALCLVEFLQGSLANKNTHINDADQCAKLLEITNFELKTFSPDKQSVENKNDEILPCDTQGKEVDNWNEQSDHSKVKVAKTILTKNVDTREEVELDCVVRLACTGGYISEDFLSQVDGVIESHKAVSSTKITSRMEDIFLEPSLNGKNGDPHHAIPATMGSQDSTKRDNVLFATTHNGSPSRVVVDEEHHTTPRDALLTSLSKEDSLTNNKADCHGVANRNGSSIEKMNVCEPHLNAQGAAIQMQFQTLDKENSIEGAPQVVCEEKSHAKEARSFSSSSSSELEVHVVKVKAGLRRIVLSDSESEDGDMQANCEGSKSQNTPNGADFRARDTCTENGIENGANQQSPRRSKQLKVVQSSDLLDDDREHTGARRSKRLRTLSQSKNPDIRSSKKRKFRCRVVASSSSSETYGHLEGLAYKRSKTPSRVRKRLFEEVESKPAHGDKHPVDSEDDDSEIESDSDSLKDFVVDSEGTEDWLTWHDEQSLSGSHSSRDAYCDPSLRRDLKIRNYVWEMEHEMLAAFAVNPELCLRAVCAINRRQTEDEQQEKQSKYLNKRGFNSLHAGRGTRIAEFLTNGDPKGPVKKSVEELKKFDAGGLGFCEMIATMHSRQLFETYTNAEDPYFPFS</sequence>
<gene>
    <name evidence="3" type="ORF">GOP47_0006380</name>
</gene>
<proteinExistence type="predicted"/>
<name>A0A9D4V357_ADICA</name>
<dbReference type="Proteomes" id="UP000886520">
    <property type="component" value="Chromosome 6"/>
</dbReference>
<dbReference type="PANTHER" id="PTHR34380">
    <property type="entry name" value="BNAA03G12380D PROTEIN"/>
    <property type="match status" value="1"/>
</dbReference>
<dbReference type="EMBL" id="JABFUD020000006">
    <property type="protein sequence ID" value="KAI5078709.1"/>
    <property type="molecule type" value="Genomic_DNA"/>
</dbReference>
<dbReference type="PANTHER" id="PTHR34380:SF1">
    <property type="entry name" value="OS01G0221300 PROTEIN"/>
    <property type="match status" value="1"/>
</dbReference>
<protein>
    <submittedName>
        <fullName evidence="3">Uncharacterized protein</fullName>
    </submittedName>
</protein>
<comment type="caution">
    <text evidence="3">The sequence shown here is derived from an EMBL/GenBank/DDBJ whole genome shotgun (WGS) entry which is preliminary data.</text>
</comment>
<feature type="coiled-coil region" evidence="1">
    <location>
        <begin position="105"/>
        <end position="164"/>
    </location>
</feature>